<dbReference type="CDD" id="cd02021">
    <property type="entry name" value="GntK"/>
    <property type="match status" value="1"/>
</dbReference>
<comment type="similarity">
    <text evidence="5">Belongs to the gluconokinase GntK/GntV family.</text>
</comment>
<accession>A0ABS6HB16</accession>
<keyword evidence="7" id="KW-1185">Reference proteome</keyword>
<dbReference type="RefSeq" id="WP_216877903.1">
    <property type="nucleotide sequence ID" value="NZ_JAERQM010000006.1"/>
</dbReference>
<evidence type="ECO:0000256" key="3">
    <source>
        <dbReference type="ARBA" id="ARBA00022777"/>
    </source>
</evidence>
<evidence type="ECO:0000256" key="1">
    <source>
        <dbReference type="ARBA" id="ARBA00022679"/>
    </source>
</evidence>
<dbReference type="EC" id="2.7.1.12" evidence="5"/>
<protein>
    <recommendedName>
        <fullName evidence="5">Gluconokinase</fullName>
        <ecNumber evidence="5">2.7.1.12</ecNumber>
    </recommendedName>
</protein>
<dbReference type="EMBL" id="JAERQM010000006">
    <property type="protein sequence ID" value="MBU8545883.1"/>
    <property type="molecule type" value="Genomic_DNA"/>
</dbReference>
<evidence type="ECO:0000313" key="6">
    <source>
        <dbReference type="EMBL" id="MBU8545883.1"/>
    </source>
</evidence>
<keyword evidence="4 5" id="KW-0067">ATP-binding</keyword>
<comment type="catalytic activity">
    <reaction evidence="5">
        <text>D-gluconate + ATP = 6-phospho-D-gluconate + ADP + H(+)</text>
        <dbReference type="Rhea" id="RHEA:19433"/>
        <dbReference type="ChEBI" id="CHEBI:15378"/>
        <dbReference type="ChEBI" id="CHEBI:18391"/>
        <dbReference type="ChEBI" id="CHEBI:30616"/>
        <dbReference type="ChEBI" id="CHEBI:58759"/>
        <dbReference type="ChEBI" id="CHEBI:456216"/>
        <dbReference type="EC" id="2.7.1.12"/>
    </reaction>
</comment>
<organism evidence="6 7">
    <name type="scientific">Falsiroseomonas oleicola</name>
    <dbReference type="NCBI Taxonomy" id="2801474"/>
    <lineage>
        <taxon>Bacteria</taxon>
        <taxon>Pseudomonadati</taxon>
        <taxon>Pseudomonadota</taxon>
        <taxon>Alphaproteobacteria</taxon>
        <taxon>Acetobacterales</taxon>
        <taxon>Roseomonadaceae</taxon>
        <taxon>Falsiroseomonas</taxon>
    </lineage>
</organism>
<keyword evidence="2 5" id="KW-0547">Nucleotide-binding</keyword>
<dbReference type="Pfam" id="PF13671">
    <property type="entry name" value="AAA_33"/>
    <property type="match status" value="1"/>
</dbReference>
<dbReference type="InterPro" id="IPR006001">
    <property type="entry name" value="Therm_gnt_kin"/>
</dbReference>
<evidence type="ECO:0000256" key="2">
    <source>
        <dbReference type="ARBA" id="ARBA00022741"/>
    </source>
</evidence>
<dbReference type="PANTHER" id="PTHR43442">
    <property type="entry name" value="GLUCONOKINASE-RELATED"/>
    <property type="match status" value="1"/>
</dbReference>
<keyword evidence="1 5" id="KW-0808">Transferase</keyword>
<proteinExistence type="inferred from homology"/>
<sequence>MSHLVLVMGVSGAGKSTVGPLIAQGLGLRFDDADSFHPPANVAKMSRGEPLDDGDRAPWLDAIGAHLSAHRGRGCVVTCSALKRAYRDRLRATAPDLRLVFLQGDQALVAARQAARQNHFMPASLVASQFATLEPPAPEESAILLDVAATPDALADAAISALGAGTRLG</sequence>
<evidence type="ECO:0000256" key="5">
    <source>
        <dbReference type="RuleBase" id="RU363066"/>
    </source>
</evidence>
<dbReference type="PANTHER" id="PTHR43442:SF3">
    <property type="entry name" value="GLUCONOKINASE-RELATED"/>
    <property type="match status" value="1"/>
</dbReference>
<keyword evidence="3 5" id="KW-0418">Kinase</keyword>
<dbReference type="NCBIfam" id="TIGR01313">
    <property type="entry name" value="therm_gnt_kin"/>
    <property type="match status" value="1"/>
</dbReference>
<dbReference type="Proteomes" id="UP000689967">
    <property type="component" value="Unassembled WGS sequence"/>
</dbReference>
<name>A0ABS6HB16_9PROT</name>
<evidence type="ECO:0000256" key="4">
    <source>
        <dbReference type="ARBA" id="ARBA00022840"/>
    </source>
</evidence>
<gene>
    <name evidence="6" type="ORF">JJQ90_19325</name>
</gene>
<reference evidence="6 7" key="1">
    <citation type="submission" date="2021-01" db="EMBL/GenBank/DDBJ databases">
        <title>Roseomonas sp. nov, a bacterium isolated from an oil production mixture in Yumen Oilfield.</title>
        <authorList>
            <person name="Wu D."/>
        </authorList>
    </citation>
    <scope>NUCLEOTIDE SEQUENCE [LARGE SCALE GENOMIC DNA]</scope>
    <source>
        <strain evidence="6 7">ROY-5-3</strain>
    </source>
</reference>
<comment type="caution">
    <text evidence="6">The sequence shown here is derived from an EMBL/GenBank/DDBJ whole genome shotgun (WGS) entry which is preliminary data.</text>
</comment>
<evidence type="ECO:0000313" key="7">
    <source>
        <dbReference type="Proteomes" id="UP000689967"/>
    </source>
</evidence>